<evidence type="ECO:0000256" key="1">
    <source>
        <dbReference type="SAM" id="Phobius"/>
    </source>
</evidence>
<keyword evidence="1" id="KW-0812">Transmembrane</keyword>
<feature type="transmembrane region" description="Helical" evidence="1">
    <location>
        <begin position="12"/>
        <end position="37"/>
    </location>
</feature>
<keyword evidence="1" id="KW-1133">Transmembrane helix</keyword>
<protein>
    <recommendedName>
        <fullName evidence="4">DUF4190 domain-containing protein</fullName>
    </recommendedName>
</protein>
<dbReference type="RefSeq" id="WP_269560201.1">
    <property type="nucleotide sequence ID" value="NZ_CP114767.1"/>
</dbReference>
<evidence type="ECO:0008006" key="4">
    <source>
        <dbReference type="Google" id="ProtNLM"/>
    </source>
</evidence>
<organism evidence="2 3">
    <name type="scientific">Hymenobacter canadensis</name>
    <dbReference type="NCBI Taxonomy" id="2999067"/>
    <lineage>
        <taxon>Bacteria</taxon>
        <taxon>Pseudomonadati</taxon>
        <taxon>Bacteroidota</taxon>
        <taxon>Cytophagia</taxon>
        <taxon>Cytophagales</taxon>
        <taxon>Hymenobacteraceae</taxon>
        <taxon>Hymenobacter</taxon>
    </lineage>
</organism>
<gene>
    <name evidence="2" type="ORF">O3303_00985</name>
</gene>
<evidence type="ECO:0000313" key="2">
    <source>
        <dbReference type="EMBL" id="WBA42143.1"/>
    </source>
</evidence>
<reference evidence="2 3" key="1">
    <citation type="submission" date="2022-12" db="EMBL/GenBank/DDBJ databases">
        <title>Hymenobacter canadensis sp. nov. isolated from lake water of the Cambridge Bay, Canada.</title>
        <authorList>
            <person name="Kim W.H."/>
            <person name="Lee Y.M."/>
        </authorList>
    </citation>
    <scope>NUCLEOTIDE SEQUENCE [LARGE SCALE GENOMIC DNA]</scope>
    <source>
        <strain evidence="2 3">PAMC 29467</strain>
    </source>
</reference>
<accession>A0ABY7LTC5</accession>
<dbReference type="EMBL" id="CP114767">
    <property type="protein sequence ID" value="WBA42143.1"/>
    <property type="molecule type" value="Genomic_DNA"/>
</dbReference>
<name>A0ABY7LTC5_9BACT</name>
<dbReference type="Proteomes" id="UP001211005">
    <property type="component" value="Chromosome"/>
</dbReference>
<keyword evidence="1" id="KW-0472">Membrane</keyword>
<keyword evidence="3" id="KW-1185">Reference proteome</keyword>
<evidence type="ECO:0000313" key="3">
    <source>
        <dbReference type="Proteomes" id="UP001211005"/>
    </source>
</evidence>
<feature type="transmembrane region" description="Helical" evidence="1">
    <location>
        <begin position="49"/>
        <end position="71"/>
    </location>
</feature>
<sequence>MNAEAMNGYVEVLAVLALILLCFTALIVFPAAGLWWLTKWLQRRQYRRSAVVMQVLLVGFGLFCFSVVYSFCVPFDSEIEHEFVQITGLPFPTSGEVIESKTSGLDLQGDYHLTARIKVSRQDYTRLWRNISADTSFRQLSPNSAATDSSSYQTFEKHSRNSSQYRSISFWTDGRTVTFHHSSN</sequence>
<proteinExistence type="predicted"/>